<dbReference type="GO" id="GO:0016747">
    <property type="term" value="F:acyltransferase activity, transferring groups other than amino-acyl groups"/>
    <property type="evidence" value="ECO:0007669"/>
    <property type="project" value="InterPro"/>
</dbReference>
<feature type="domain" description="N-acetyltransferase" evidence="1">
    <location>
        <begin position="107"/>
        <end position="199"/>
    </location>
</feature>
<reference evidence="2 3" key="1">
    <citation type="submission" date="2019-04" db="EMBL/GenBank/DDBJ databases">
        <title>A pseudo-fructophilic Leuconostoc citreum strain F192-5 isolated from peel of satsuma mandarin: the first report for isolation and characterization of strain-dependent fructophilic-like characteristics.</title>
        <authorList>
            <person name="Maeno S."/>
            <person name="Tanizawa Y."/>
            <person name="Kajikawa A."/>
            <person name="Kanesaki Y."/>
            <person name="Kubota E."/>
            <person name="Arita M."/>
            <person name="Leon D."/>
            <person name="Endo A."/>
        </authorList>
    </citation>
    <scope>NUCLEOTIDE SEQUENCE [LARGE SCALE GENOMIC DNA]</scope>
    <source>
        <strain evidence="2 3">F192-5</strain>
    </source>
</reference>
<evidence type="ECO:0000313" key="2">
    <source>
        <dbReference type="EMBL" id="GDZ82910.1"/>
    </source>
</evidence>
<accession>A0A5A5TWM6</accession>
<dbReference type="InterPro" id="IPR016181">
    <property type="entry name" value="Acyl_CoA_acyltransferase"/>
</dbReference>
<sequence>MIVETLSKRDMFSEDMRQQLSMLILDGFERKFTVKLFNVNVAKDIAKFLARYVSENNNQLIIAHQNTDIYGCLFYSSKEAGSSLYDAIKKFYSGTTRLKVILFFLVLGYKPLSNETYIEFLVVSNKCRRQGVGTQLIKYCQRQLLTKKLTLYVAAENTRAIKLYQKNNFVVRKVQHSMLSRICVNHEKWCFMVWEKSNEDCYDRNV</sequence>
<dbReference type="InterPro" id="IPR000182">
    <property type="entry name" value="GNAT_dom"/>
</dbReference>
<proteinExistence type="predicted"/>
<comment type="caution">
    <text evidence="2">The sequence shown here is derived from an EMBL/GenBank/DDBJ whole genome shotgun (WGS) entry which is preliminary data.</text>
</comment>
<dbReference type="EMBL" id="BJJW01000002">
    <property type="protein sequence ID" value="GDZ82910.1"/>
    <property type="molecule type" value="Genomic_DNA"/>
</dbReference>
<dbReference type="SUPFAM" id="SSF55729">
    <property type="entry name" value="Acyl-CoA N-acyltransferases (Nat)"/>
    <property type="match status" value="1"/>
</dbReference>
<evidence type="ECO:0000313" key="3">
    <source>
        <dbReference type="Proteomes" id="UP000323274"/>
    </source>
</evidence>
<dbReference type="PROSITE" id="PS51186">
    <property type="entry name" value="GNAT"/>
    <property type="match status" value="1"/>
</dbReference>
<protein>
    <submittedName>
        <fullName evidence="2">N-acetyltransferase</fullName>
    </submittedName>
</protein>
<dbReference type="CDD" id="cd04301">
    <property type="entry name" value="NAT_SF"/>
    <property type="match status" value="1"/>
</dbReference>
<dbReference type="RefSeq" id="WP_040190256.1">
    <property type="nucleotide sequence ID" value="NZ_BJJW01000002.1"/>
</dbReference>
<evidence type="ECO:0000259" key="1">
    <source>
        <dbReference type="PROSITE" id="PS51186"/>
    </source>
</evidence>
<gene>
    <name evidence="2" type="ORF">LCIT_01520</name>
</gene>
<dbReference type="Gene3D" id="3.40.630.30">
    <property type="match status" value="1"/>
</dbReference>
<organism evidence="2 3">
    <name type="scientific">Leuconostoc citreum</name>
    <dbReference type="NCBI Taxonomy" id="33964"/>
    <lineage>
        <taxon>Bacteria</taxon>
        <taxon>Bacillati</taxon>
        <taxon>Bacillota</taxon>
        <taxon>Bacilli</taxon>
        <taxon>Lactobacillales</taxon>
        <taxon>Lactobacillaceae</taxon>
        <taxon>Leuconostoc</taxon>
    </lineage>
</organism>
<dbReference type="Proteomes" id="UP000323274">
    <property type="component" value="Unassembled WGS sequence"/>
</dbReference>
<dbReference type="AlphaFoldDB" id="A0A5A5TWM6"/>
<keyword evidence="2" id="KW-0808">Transferase</keyword>
<dbReference type="Pfam" id="PF00583">
    <property type="entry name" value="Acetyltransf_1"/>
    <property type="match status" value="1"/>
</dbReference>
<name>A0A5A5TWM6_LEUCI</name>